<comment type="caution">
    <text evidence="11">The sequence shown here is derived from an EMBL/GenBank/DDBJ whole genome shotgun (WGS) entry which is preliminary data.</text>
</comment>
<feature type="chain" id="PRO_5031634265" description="Outer-membrane lipoprotein carrier protein" evidence="10">
    <location>
        <begin position="20"/>
        <end position="218"/>
    </location>
</feature>
<organism evidence="11 12">
    <name type="scientific">Thalassotalea algicola</name>
    <dbReference type="NCBI Taxonomy" id="2716224"/>
    <lineage>
        <taxon>Bacteria</taxon>
        <taxon>Pseudomonadati</taxon>
        <taxon>Pseudomonadota</taxon>
        <taxon>Gammaproteobacteria</taxon>
        <taxon>Alteromonadales</taxon>
        <taxon>Colwelliaceae</taxon>
        <taxon>Thalassotalea</taxon>
    </lineage>
</organism>
<evidence type="ECO:0000256" key="2">
    <source>
        <dbReference type="ARBA" id="ARBA00007615"/>
    </source>
</evidence>
<dbReference type="Pfam" id="PF03548">
    <property type="entry name" value="LolA"/>
    <property type="match status" value="1"/>
</dbReference>
<dbReference type="Gene3D" id="2.50.20.10">
    <property type="entry name" value="Lipoprotein localisation LolA/LolB/LppX"/>
    <property type="match status" value="1"/>
</dbReference>
<keyword evidence="7 10" id="KW-0574">Periplasm</keyword>
<evidence type="ECO:0000256" key="1">
    <source>
        <dbReference type="ARBA" id="ARBA00004418"/>
    </source>
</evidence>
<sequence precursor="true">MLKVLLVTSMVLTSSVALNTIASSLDDKQAVTKQQLTAKTELRAILAKVNNLSANFSQNIVDVEGELLQEGSGFFTLAKPNLLHWQTELPEESTIISDGETLWLFDPFIEQVSAYPLATSIANTPILLLTSNEESLWQQYQVFKVEKSSFNVVAVDAEAQVKQLNLVFKQNALSSFSIVDATGQKSHFTLAEVKLNANTKADLFTFTVPEGVMLDDQR</sequence>
<comment type="function">
    <text evidence="10">Participates in the translocation of lipoproteins from the inner membrane to the outer membrane. Only forms a complex with a lipoprotein if the residue after the N-terminal Cys is not an aspartate (The Asp acts as a targeting signal to indicate that the lipoprotein should stay in the inner membrane).</text>
</comment>
<dbReference type="PANTHER" id="PTHR35869">
    <property type="entry name" value="OUTER-MEMBRANE LIPOPROTEIN CARRIER PROTEIN"/>
    <property type="match status" value="1"/>
</dbReference>
<evidence type="ECO:0000256" key="8">
    <source>
        <dbReference type="ARBA" id="ARBA00022927"/>
    </source>
</evidence>
<keyword evidence="11" id="KW-0449">Lipoprotein</keyword>
<dbReference type="AlphaFoldDB" id="A0A7Y0LEV3"/>
<keyword evidence="5 10" id="KW-0813">Transport</keyword>
<evidence type="ECO:0000256" key="9">
    <source>
        <dbReference type="ARBA" id="ARBA00023186"/>
    </source>
</evidence>
<dbReference type="HAMAP" id="MF_00240">
    <property type="entry name" value="LolA"/>
    <property type="match status" value="1"/>
</dbReference>
<dbReference type="NCBIfam" id="TIGR00547">
    <property type="entry name" value="lolA"/>
    <property type="match status" value="1"/>
</dbReference>
<dbReference type="PANTHER" id="PTHR35869:SF1">
    <property type="entry name" value="OUTER-MEMBRANE LIPOPROTEIN CARRIER PROTEIN"/>
    <property type="match status" value="1"/>
</dbReference>
<dbReference type="EMBL" id="JABBXH010000004">
    <property type="protein sequence ID" value="NMP32386.1"/>
    <property type="molecule type" value="Genomic_DNA"/>
</dbReference>
<comment type="subcellular location">
    <subcellularLocation>
        <location evidence="1 10">Periplasm</location>
    </subcellularLocation>
</comment>
<comment type="subunit">
    <text evidence="3 10">Monomer.</text>
</comment>
<evidence type="ECO:0000313" key="11">
    <source>
        <dbReference type="EMBL" id="NMP32386.1"/>
    </source>
</evidence>
<evidence type="ECO:0000256" key="6">
    <source>
        <dbReference type="ARBA" id="ARBA00022729"/>
    </source>
</evidence>
<dbReference type="RefSeq" id="WP_169075724.1">
    <property type="nucleotide sequence ID" value="NZ_JABBXH010000004.1"/>
</dbReference>
<proteinExistence type="inferred from homology"/>
<keyword evidence="8 10" id="KW-0653">Protein transport</keyword>
<dbReference type="Proteomes" id="UP000568664">
    <property type="component" value="Unassembled WGS sequence"/>
</dbReference>
<feature type="signal peptide" evidence="10">
    <location>
        <begin position="1"/>
        <end position="19"/>
    </location>
</feature>
<dbReference type="SUPFAM" id="SSF89392">
    <property type="entry name" value="Prokaryotic lipoproteins and lipoprotein localization factors"/>
    <property type="match status" value="1"/>
</dbReference>
<evidence type="ECO:0000256" key="4">
    <source>
        <dbReference type="ARBA" id="ARBA00014035"/>
    </source>
</evidence>
<keyword evidence="6 10" id="KW-0732">Signal</keyword>
<dbReference type="GO" id="GO:0042953">
    <property type="term" value="P:lipoprotein transport"/>
    <property type="evidence" value="ECO:0007669"/>
    <property type="project" value="InterPro"/>
</dbReference>
<accession>A0A7Y0LEV3</accession>
<dbReference type="InterPro" id="IPR004564">
    <property type="entry name" value="OM_lipoprot_carrier_LolA-like"/>
</dbReference>
<evidence type="ECO:0000256" key="5">
    <source>
        <dbReference type="ARBA" id="ARBA00022448"/>
    </source>
</evidence>
<keyword evidence="12" id="KW-1185">Reference proteome</keyword>
<dbReference type="InterPro" id="IPR029046">
    <property type="entry name" value="LolA/LolB/LppX"/>
</dbReference>
<keyword evidence="9 10" id="KW-0143">Chaperone</keyword>
<dbReference type="InterPro" id="IPR018323">
    <property type="entry name" value="OM_lipoprot_carrier_LolA_Pbac"/>
</dbReference>
<protein>
    <recommendedName>
        <fullName evidence="4 10">Outer-membrane lipoprotein carrier protein</fullName>
    </recommendedName>
</protein>
<dbReference type="CDD" id="cd16325">
    <property type="entry name" value="LolA"/>
    <property type="match status" value="1"/>
</dbReference>
<dbReference type="GO" id="GO:0030288">
    <property type="term" value="C:outer membrane-bounded periplasmic space"/>
    <property type="evidence" value="ECO:0007669"/>
    <property type="project" value="TreeGrafter"/>
</dbReference>
<reference evidence="11 12" key="1">
    <citation type="submission" date="2020-04" db="EMBL/GenBank/DDBJ databases">
        <title>Thalassotalea sp. M1531, isolated from the surface of marine red alga.</title>
        <authorList>
            <person name="Pang L."/>
            <person name="Lu D.-C."/>
        </authorList>
    </citation>
    <scope>NUCLEOTIDE SEQUENCE [LARGE SCALE GENOMIC DNA]</scope>
    <source>
        <strain evidence="11 12">M1531</strain>
    </source>
</reference>
<dbReference type="GO" id="GO:0044874">
    <property type="term" value="P:lipoprotein localization to outer membrane"/>
    <property type="evidence" value="ECO:0007669"/>
    <property type="project" value="UniProtKB-UniRule"/>
</dbReference>
<comment type="similarity">
    <text evidence="2 10">Belongs to the LolA family.</text>
</comment>
<evidence type="ECO:0000256" key="3">
    <source>
        <dbReference type="ARBA" id="ARBA00011245"/>
    </source>
</evidence>
<evidence type="ECO:0000313" key="12">
    <source>
        <dbReference type="Proteomes" id="UP000568664"/>
    </source>
</evidence>
<evidence type="ECO:0000256" key="7">
    <source>
        <dbReference type="ARBA" id="ARBA00022764"/>
    </source>
</evidence>
<name>A0A7Y0LEV3_9GAMM</name>
<gene>
    <name evidence="10 11" type="primary">lolA</name>
    <name evidence="11" type="ORF">HII17_12515</name>
</gene>
<evidence type="ECO:0000256" key="10">
    <source>
        <dbReference type="HAMAP-Rule" id="MF_00240"/>
    </source>
</evidence>